<name>A0ABD0YLB8_9HEMI</name>
<dbReference type="InterPro" id="IPR017261">
    <property type="entry name" value="DNA_mismatch_repair_MutS/MSH"/>
</dbReference>
<dbReference type="PANTHER" id="PTHR11361">
    <property type="entry name" value="DNA MISMATCH REPAIR PROTEIN MUTS FAMILY MEMBER"/>
    <property type="match status" value="1"/>
</dbReference>
<evidence type="ECO:0000259" key="7">
    <source>
        <dbReference type="PROSITE" id="PS00486"/>
    </source>
</evidence>
<dbReference type="InterPro" id="IPR027417">
    <property type="entry name" value="P-loop_NTPase"/>
</dbReference>
<dbReference type="FunFam" id="3.40.1170.10:FF:000002">
    <property type="entry name" value="DNA mismatch repair protein"/>
    <property type="match status" value="1"/>
</dbReference>
<dbReference type="Gene3D" id="3.40.1170.10">
    <property type="entry name" value="DNA repair protein MutS, domain I"/>
    <property type="match status" value="1"/>
</dbReference>
<dbReference type="GO" id="GO:0005524">
    <property type="term" value="F:ATP binding"/>
    <property type="evidence" value="ECO:0007669"/>
    <property type="project" value="UniProtKB-KW"/>
</dbReference>
<evidence type="ECO:0000256" key="2">
    <source>
        <dbReference type="ARBA" id="ARBA00022741"/>
    </source>
</evidence>
<dbReference type="Pfam" id="PF05188">
    <property type="entry name" value="MutS_II"/>
    <property type="match status" value="1"/>
</dbReference>
<gene>
    <name evidence="8" type="ORF">AAG570_011653</name>
</gene>
<dbReference type="NCBIfam" id="NF003810">
    <property type="entry name" value="PRK05399.1"/>
    <property type="match status" value="1"/>
</dbReference>
<sequence>ENDTGNWTHLKFDFLKPDKIRDAKRRPPTDPNYDPRTLHVPDNFLKDLTPGMRQWWEIKSKYFDCVIFFKVGKFYEFYHMDAVTGVKELSLTFMRGEYAHCGFPEIAYTRFSTTLVDKGYKVARVEQTETPDMMTERCKKMSKPTKFDRVVAREVCQLTTKGTRIFSVADGESKDADSKYLLAIAEKTNNSGKPTYGVCFIDSSIGTFHLGQFADDRHSSRLRTLIAKYPPSQVLFERNGLSKQTHQVLDTLVTVLKETLAPESEFWTSSTTLTNLAERQYFIEGFPDKLKEFVGEGDSLRLTATETSELGVRAFGAVVWCLTRCLLDHQLLSMGHFDIYVPVDADSGGCKRDFPSGQSEIKNRHMILDAVTMKNLNVIEGTGISYEGTLFQKLDHCCTAFGKRLLRQWLCNPLTSAKSIQERQKAISVLRDNMDIVREVRALLIKVPDLERLLSRIHAQSSNGQPDCHPDNRAILFEEKTYSKKKIMEFISVLNGFQSLQEVAILLQGSGIAQDSEILTRCAMFPSSSGCFPDLTDNLNFFKNAFDHNEAEKEGRIIPSEGVDEEYDSALETLSEIDKDLKKYLKEQCEHFGCKVSYAGTEKKRYQIEVPEAASRKAGEGYELQGQRKGFKKYYTAESKELLERQLAAEEVKINVLQNLRKRIFSKFSQRYEDWNSAIQCASVLDVLLSLAEYACSINGDVCVPVFRIPEIGKKAFVNIKDGKFPCFVGEDNFIPNDTLLGYPASLLLLTGPNMGGKSTLMRQMGLLVIMAQMGCHVPASSMELSAVDRIFTRIGANDDIMAGESTFYLELCETSAILSHTTKHSLVLVDELGRGTSTYDGTAIASAVLKELCKQGCRTIFSTHYHSLVEDFKGDSEIQLGHMACVAETEEESEDGTQETVTFLYKLAAGACPKSYGFNAARLGGIPAHITRLGSIRAKQLEVEANNRKTFRALFTSKDVIELRNLISTL</sequence>
<evidence type="ECO:0000313" key="8">
    <source>
        <dbReference type="EMBL" id="KAL1132045.1"/>
    </source>
</evidence>
<dbReference type="InterPro" id="IPR000432">
    <property type="entry name" value="DNA_mismatch_repair_MutS_C"/>
</dbReference>
<dbReference type="Gene3D" id="3.30.420.110">
    <property type="entry name" value="MutS, connector domain"/>
    <property type="match status" value="1"/>
</dbReference>
<dbReference type="PROSITE" id="PS00486">
    <property type="entry name" value="DNA_MISMATCH_REPAIR_2"/>
    <property type="match status" value="1"/>
</dbReference>
<dbReference type="Pfam" id="PF05192">
    <property type="entry name" value="MutS_III"/>
    <property type="match status" value="1"/>
</dbReference>
<dbReference type="AlphaFoldDB" id="A0ABD0YLB8"/>
<dbReference type="InterPro" id="IPR036678">
    <property type="entry name" value="MutS_con_dom_sf"/>
</dbReference>
<dbReference type="Proteomes" id="UP001558652">
    <property type="component" value="Unassembled WGS sequence"/>
</dbReference>
<dbReference type="GO" id="GO:0006281">
    <property type="term" value="P:DNA repair"/>
    <property type="evidence" value="ECO:0007669"/>
    <property type="project" value="UniProtKB-KW"/>
</dbReference>
<dbReference type="InterPro" id="IPR007861">
    <property type="entry name" value="DNA_mismatch_repair_MutS_clamp"/>
</dbReference>
<evidence type="ECO:0000256" key="1">
    <source>
        <dbReference type="ARBA" id="ARBA00006271"/>
    </source>
</evidence>
<accession>A0ABD0YLB8</accession>
<organism evidence="8 9">
    <name type="scientific">Ranatra chinensis</name>
    <dbReference type="NCBI Taxonomy" id="642074"/>
    <lineage>
        <taxon>Eukaryota</taxon>
        <taxon>Metazoa</taxon>
        <taxon>Ecdysozoa</taxon>
        <taxon>Arthropoda</taxon>
        <taxon>Hexapoda</taxon>
        <taxon>Insecta</taxon>
        <taxon>Pterygota</taxon>
        <taxon>Neoptera</taxon>
        <taxon>Paraneoptera</taxon>
        <taxon>Hemiptera</taxon>
        <taxon>Heteroptera</taxon>
        <taxon>Panheteroptera</taxon>
        <taxon>Nepomorpha</taxon>
        <taxon>Nepidae</taxon>
        <taxon>Ranatrinae</taxon>
        <taxon>Ranatra</taxon>
    </lineage>
</organism>
<dbReference type="SUPFAM" id="SSF48334">
    <property type="entry name" value="DNA repair protein MutS, domain III"/>
    <property type="match status" value="1"/>
</dbReference>
<dbReference type="Gene3D" id="1.10.1420.10">
    <property type="match status" value="2"/>
</dbReference>
<dbReference type="PANTHER" id="PTHR11361:SF148">
    <property type="entry name" value="DNA MISMATCH REPAIR PROTEIN MSH6"/>
    <property type="match status" value="1"/>
</dbReference>
<dbReference type="InterPro" id="IPR007860">
    <property type="entry name" value="DNA_mmatch_repair_MutS_con_dom"/>
</dbReference>
<comment type="similarity">
    <text evidence="1 6">Belongs to the DNA mismatch repair MutS family.</text>
</comment>
<feature type="domain" description="DNA mismatch repair proteins mutS family" evidence="7">
    <location>
        <begin position="826"/>
        <end position="842"/>
    </location>
</feature>
<evidence type="ECO:0000313" key="9">
    <source>
        <dbReference type="Proteomes" id="UP001558652"/>
    </source>
</evidence>
<dbReference type="InterPro" id="IPR007695">
    <property type="entry name" value="DNA_mismatch_repair_MutS-lik_N"/>
</dbReference>
<dbReference type="EMBL" id="JBFDAA010000006">
    <property type="protein sequence ID" value="KAL1132045.1"/>
    <property type="molecule type" value="Genomic_DNA"/>
</dbReference>
<keyword evidence="4" id="KW-0067">ATP-binding</keyword>
<evidence type="ECO:0000256" key="6">
    <source>
        <dbReference type="RuleBase" id="RU003756"/>
    </source>
</evidence>
<reference evidence="8 9" key="1">
    <citation type="submission" date="2024-07" db="EMBL/GenBank/DDBJ databases">
        <title>Chromosome-level genome assembly of the water stick insect Ranatra chinensis (Heteroptera: Nepidae).</title>
        <authorList>
            <person name="Liu X."/>
        </authorList>
    </citation>
    <scope>NUCLEOTIDE SEQUENCE [LARGE SCALE GENOMIC DNA]</scope>
    <source>
        <strain evidence="8">Cailab_2021Rc</strain>
        <tissue evidence="8">Muscle</tissue>
    </source>
</reference>
<protein>
    <recommendedName>
        <fullName evidence="7">DNA mismatch repair proteins mutS family domain-containing protein</fullName>
    </recommendedName>
</protein>
<keyword evidence="6" id="KW-0234">DNA repair</keyword>
<evidence type="ECO:0000256" key="3">
    <source>
        <dbReference type="ARBA" id="ARBA00022763"/>
    </source>
</evidence>
<dbReference type="SUPFAM" id="SSF52540">
    <property type="entry name" value="P-loop containing nucleoside triphosphate hydrolases"/>
    <property type="match status" value="1"/>
</dbReference>
<evidence type="ECO:0000256" key="5">
    <source>
        <dbReference type="ARBA" id="ARBA00023125"/>
    </source>
</evidence>
<dbReference type="InterPro" id="IPR016151">
    <property type="entry name" value="DNA_mismatch_repair_MutS_N"/>
</dbReference>
<dbReference type="Pfam" id="PF00488">
    <property type="entry name" value="MutS_V"/>
    <property type="match status" value="1"/>
</dbReference>
<dbReference type="PIRSF" id="PIRSF037677">
    <property type="entry name" value="DNA_mis_repair_Msh6"/>
    <property type="match status" value="1"/>
</dbReference>
<evidence type="ECO:0000256" key="4">
    <source>
        <dbReference type="ARBA" id="ARBA00022840"/>
    </source>
</evidence>
<keyword evidence="5 6" id="KW-0238">DNA-binding</keyword>
<dbReference type="SMART" id="SM00534">
    <property type="entry name" value="MUTSac"/>
    <property type="match status" value="1"/>
</dbReference>
<dbReference type="InterPro" id="IPR007696">
    <property type="entry name" value="DNA_mismatch_repair_MutS_core"/>
</dbReference>
<comment type="caution">
    <text evidence="8">The sequence shown here is derived from an EMBL/GenBank/DDBJ whole genome shotgun (WGS) entry which is preliminary data.</text>
</comment>
<dbReference type="FunFam" id="1.10.1420.10:FF:000005">
    <property type="entry name" value="DNA mismatch repair protein"/>
    <property type="match status" value="1"/>
</dbReference>
<dbReference type="SMART" id="SM00533">
    <property type="entry name" value="MUTSd"/>
    <property type="match status" value="1"/>
</dbReference>
<keyword evidence="9" id="KW-1185">Reference proteome</keyword>
<feature type="non-terminal residue" evidence="8">
    <location>
        <position position="1"/>
    </location>
</feature>
<comment type="function">
    <text evidence="6">Component of the post-replicative DNA mismatch repair system (MMR).</text>
</comment>
<keyword evidence="3 6" id="KW-0227">DNA damage</keyword>
<dbReference type="InterPro" id="IPR045076">
    <property type="entry name" value="MutS"/>
</dbReference>
<dbReference type="Pfam" id="PF05190">
    <property type="entry name" value="MutS_IV"/>
    <property type="match status" value="1"/>
</dbReference>
<proteinExistence type="inferred from homology"/>
<dbReference type="SUPFAM" id="SSF55271">
    <property type="entry name" value="DNA repair protein MutS, domain I"/>
    <property type="match status" value="1"/>
</dbReference>
<dbReference type="Pfam" id="PF01624">
    <property type="entry name" value="MutS_I"/>
    <property type="match status" value="1"/>
</dbReference>
<keyword evidence="2 6" id="KW-0547">Nucleotide-binding</keyword>
<dbReference type="Gene3D" id="3.40.50.300">
    <property type="entry name" value="P-loop containing nucleotide triphosphate hydrolases"/>
    <property type="match status" value="1"/>
</dbReference>
<dbReference type="InterPro" id="IPR036187">
    <property type="entry name" value="DNA_mismatch_repair_MutS_sf"/>
</dbReference>
<dbReference type="SUPFAM" id="SSF53150">
    <property type="entry name" value="DNA repair protein MutS, domain II"/>
    <property type="match status" value="1"/>
</dbReference>
<dbReference type="GO" id="GO:0003677">
    <property type="term" value="F:DNA binding"/>
    <property type="evidence" value="ECO:0007669"/>
    <property type="project" value="UniProtKB-KW"/>
</dbReference>